<feature type="transmembrane region" description="Helical" evidence="10">
    <location>
        <begin position="277"/>
        <end position="298"/>
    </location>
</feature>
<accession>A0A7Y9C651</accession>
<dbReference type="RefSeq" id="WP_176005911.1">
    <property type="nucleotide sequence ID" value="NZ_JABWMI010000010.1"/>
</dbReference>
<dbReference type="GO" id="GO:0005886">
    <property type="term" value="C:plasma membrane"/>
    <property type="evidence" value="ECO:0007669"/>
    <property type="project" value="UniProtKB-SubCell"/>
</dbReference>
<evidence type="ECO:0000256" key="10">
    <source>
        <dbReference type="SAM" id="Phobius"/>
    </source>
</evidence>
<dbReference type="NCBIfam" id="TIGR00797">
    <property type="entry name" value="matE"/>
    <property type="match status" value="1"/>
</dbReference>
<gene>
    <name evidence="11" type="ORF">HZF10_09250</name>
</gene>
<feature type="transmembrane region" description="Helical" evidence="10">
    <location>
        <begin position="235"/>
        <end position="257"/>
    </location>
</feature>
<feature type="transmembrane region" description="Helical" evidence="10">
    <location>
        <begin position="160"/>
        <end position="185"/>
    </location>
</feature>
<keyword evidence="6 10" id="KW-1133">Transmembrane helix</keyword>
<dbReference type="GO" id="GO:0015297">
    <property type="term" value="F:antiporter activity"/>
    <property type="evidence" value="ECO:0007669"/>
    <property type="project" value="UniProtKB-KW"/>
</dbReference>
<feature type="transmembrane region" description="Helical" evidence="10">
    <location>
        <begin position="16"/>
        <end position="33"/>
    </location>
</feature>
<evidence type="ECO:0000256" key="3">
    <source>
        <dbReference type="ARBA" id="ARBA00022449"/>
    </source>
</evidence>
<keyword evidence="5 10" id="KW-0812">Transmembrane</keyword>
<organism evidence="11 12">
    <name type="scientific">Flavobacterium agri</name>
    <dbReference type="NCBI Taxonomy" id="2743471"/>
    <lineage>
        <taxon>Bacteria</taxon>
        <taxon>Pseudomonadati</taxon>
        <taxon>Bacteroidota</taxon>
        <taxon>Flavobacteriia</taxon>
        <taxon>Flavobacteriales</taxon>
        <taxon>Flavobacteriaceae</taxon>
        <taxon>Flavobacterium</taxon>
    </lineage>
</organism>
<feature type="transmembrane region" description="Helical" evidence="10">
    <location>
        <begin position="191"/>
        <end position="214"/>
    </location>
</feature>
<keyword evidence="3" id="KW-0050">Antiport</keyword>
<evidence type="ECO:0000313" key="11">
    <source>
        <dbReference type="EMBL" id="NYA71104.1"/>
    </source>
</evidence>
<feature type="transmembrane region" description="Helical" evidence="10">
    <location>
        <begin position="422"/>
        <end position="444"/>
    </location>
</feature>
<protein>
    <recommendedName>
        <fullName evidence="9">Multidrug-efflux transporter</fullName>
    </recommendedName>
</protein>
<dbReference type="Pfam" id="PF01554">
    <property type="entry name" value="MatE"/>
    <property type="match status" value="2"/>
</dbReference>
<evidence type="ECO:0000313" key="12">
    <source>
        <dbReference type="Proteomes" id="UP000535020"/>
    </source>
</evidence>
<proteinExistence type="predicted"/>
<evidence type="ECO:0000256" key="8">
    <source>
        <dbReference type="ARBA" id="ARBA00023136"/>
    </source>
</evidence>
<evidence type="ECO:0000256" key="7">
    <source>
        <dbReference type="ARBA" id="ARBA00023065"/>
    </source>
</evidence>
<reference evidence="11 12" key="1">
    <citation type="submission" date="2020-07" db="EMBL/GenBank/DDBJ databases">
        <authorList>
            <person name="Sun Q."/>
        </authorList>
    </citation>
    <scope>NUCLEOTIDE SEQUENCE [LARGE SCALE GENOMIC DNA]</scope>
    <source>
        <strain evidence="11 12">MAH-1</strain>
    </source>
</reference>
<evidence type="ECO:0000256" key="6">
    <source>
        <dbReference type="ARBA" id="ARBA00022989"/>
    </source>
</evidence>
<evidence type="ECO:0000256" key="4">
    <source>
        <dbReference type="ARBA" id="ARBA00022475"/>
    </source>
</evidence>
<evidence type="ECO:0000256" key="9">
    <source>
        <dbReference type="ARBA" id="ARBA00031636"/>
    </source>
</evidence>
<evidence type="ECO:0000256" key="5">
    <source>
        <dbReference type="ARBA" id="ARBA00022692"/>
    </source>
</evidence>
<dbReference type="AlphaFoldDB" id="A0A7Y9C651"/>
<keyword evidence="7" id="KW-0406">Ion transport</keyword>
<dbReference type="PANTHER" id="PTHR43298:SF2">
    <property type="entry name" value="FMN_FAD EXPORTER YEEO-RELATED"/>
    <property type="match status" value="1"/>
</dbReference>
<dbReference type="EMBL" id="JACBJI010000003">
    <property type="protein sequence ID" value="NYA71104.1"/>
    <property type="molecule type" value="Genomic_DNA"/>
</dbReference>
<evidence type="ECO:0000256" key="1">
    <source>
        <dbReference type="ARBA" id="ARBA00004651"/>
    </source>
</evidence>
<feature type="transmembrane region" description="Helical" evidence="10">
    <location>
        <begin position="396"/>
        <end position="416"/>
    </location>
</feature>
<feature type="transmembrane region" description="Helical" evidence="10">
    <location>
        <begin position="53"/>
        <end position="74"/>
    </location>
</feature>
<comment type="caution">
    <text evidence="11">The sequence shown here is derived from an EMBL/GenBank/DDBJ whole genome shotgun (WGS) entry which is preliminary data.</text>
</comment>
<dbReference type="PANTHER" id="PTHR43298">
    <property type="entry name" value="MULTIDRUG RESISTANCE PROTEIN NORM-RELATED"/>
    <property type="match status" value="1"/>
</dbReference>
<keyword evidence="2" id="KW-0813">Transport</keyword>
<dbReference type="InterPro" id="IPR048279">
    <property type="entry name" value="MdtK-like"/>
</dbReference>
<dbReference type="InterPro" id="IPR002528">
    <property type="entry name" value="MATE_fam"/>
</dbReference>
<dbReference type="PIRSF" id="PIRSF006603">
    <property type="entry name" value="DinF"/>
    <property type="match status" value="1"/>
</dbReference>
<dbReference type="InterPro" id="IPR050222">
    <property type="entry name" value="MATE_MdtK"/>
</dbReference>
<feature type="transmembrane region" description="Helical" evidence="10">
    <location>
        <begin position="319"/>
        <end position="341"/>
    </location>
</feature>
<dbReference type="GO" id="GO:0006811">
    <property type="term" value="P:monoatomic ion transport"/>
    <property type="evidence" value="ECO:0007669"/>
    <property type="project" value="UniProtKB-KW"/>
</dbReference>
<keyword evidence="8 10" id="KW-0472">Membrane</keyword>
<sequence>MSLATYTKEFSQNIKLAYPVILGMIGHTLIQIVDKLMVGRLGSAELAAVSLGNSFIFIAMSIGIGFSTAITPIVAEGDAAKDDGQVRSAFHHGLFLCTVLGISMFAIVYFSKPLMHFMGQPEEVIVLAGPYLDWVAFSLIPMIVYQGYKQFADGMSLTKFSMYAIVLANIIHVPINFVLIYGIWIFPKMGIVGAAMGTVISRIVMVLVMHFMLSRKKELDKYFHGFSFSELKKSVIRKIIAIGGPSAMQMLFEVALFTASVWLCGNLGKTSQAANEIALSLATLTYMFAMGFSVTAMIRVSNQRGFNDFRKLIVVARSVFLITILIETVFALLFIVFHAYLPQFFLDTDNGLQAHDNLEVISIASELLIIAALFQLFDGVQAVVLGALRGVQDVKIPMYITFVAYWVFGFPISFYLGQFTKLGAFGVWIGLLAGLAAAAIFLYLRFNFVTQKLVKEELVDR</sequence>
<dbReference type="CDD" id="cd13131">
    <property type="entry name" value="MATE_NorM_like"/>
    <property type="match status" value="1"/>
</dbReference>
<evidence type="ECO:0000256" key="2">
    <source>
        <dbReference type="ARBA" id="ARBA00022448"/>
    </source>
</evidence>
<dbReference type="GO" id="GO:0042910">
    <property type="term" value="F:xenobiotic transmembrane transporter activity"/>
    <property type="evidence" value="ECO:0007669"/>
    <property type="project" value="InterPro"/>
</dbReference>
<keyword evidence="4" id="KW-1003">Cell membrane</keyword>
<feature type="transmembrane region" description="Helical" evidence="10">
    <location>
        <begin position="361"/>
        <end position="384"/>
    </location>
</feature>
<feature type="transmembrane region" description="Helical" evidence="10">
    <location>
        <begin position="131"/>
        <end position="148"/>
    </location>
</feature>
<dbReference type="Proteomes" id="UP000535020">
    <property type="component" value="Unassembled WGS sequence"/>
</dbReference>
<comment type="subcellular location">
    <subcellularLocation>
        <location evidence="1">Cell membrane</location>
        <topology evidence="1">Multi-pass membrane protein</topology>
    </subcellularLocation>
</comment>
<feature type="transmembrane region" description="Helical" evidence="10">
    <location>
        <begin position="94"/>
        <end position="111"/>
    </location>
</feature>
<name>A0A7Y9C651_9FLAO</name>
<keyword evidence="12" id="KW-1185">Reference proteome</keyword>